<evidence type="ECO:0000256" key="5">
    <source>
        <dbReference type="PROSITE-ProRule" id="PRU01248"/>
    </source>
</evidence>
<dbReference type="Pfam" id="PF00589">
    <property type="entry name" value="Phage_integrase"/>
    <property type="match status" value="1"/>
</dbReference>
<accession>E6XS75</accession>
<evidence type="ECO:0000256" key="4">
    <source>
        <dbReference type="ARBA" id="ARBA00023172"/>
    </source>
</evidence>
<dbReference type="InterPro" id="IPR010998">
    <property type="entry name" value="Integrase_recombinase_N"/>
</dbReference>
<evidence type="ECO:0000313" key="8">
    <source>
        <dbReference type="EMBL" id="ADV55030.1"/>
    </source>
</evidence>
<feature type="domain" description="Tyr recombinase" evidence="6">
    <location>
        <begin position="120"/>
        <end position="305"/>
    </location>
</feature>
<gene>
    <name evidence="8" type="ordered locus">Sput200_2599</name>
</gene>
<dbReference type="PROSITE" id="PS51900">
    <property type="entry name" value="CB"/>
    <property type="match status" value="1"/>
</dbReference>
<dbReference type="AlphaFoldDB" id="E6XS75"/>
<dbReference type="HOGENOM" id="CLU_027562_9_6_6"/>
<dbReference type="GO" id="GO:0003677">
    <property type="term" value="F:DNA binding"/>
    <property type="evidence" value="ECO:0007669"/>
    <property type="project" value="UniProtKB-UniRule"/>
</dbReference>
<feature type="domain" description="Core-binding (CB)" evidence="7">
    <location>
        <begin position="7"/>
        <end position="99"/>
    </location>
</feature>
<dbReference type="InterPro" id="IPR050090">
    <property type="entry name" value="Tyrosine_recombinase_XerCD"/>
</dbReference>
<dbReference type="Gene3D" id="1.10.150.130">
    <property type="match status" value="1"/>
</dbReference>
<evidence type="ECO:0000259" key="6">
    <source>
        <dbReference type="PROSITE" id="PS51898"/>
    </source>
</evidence>
<evidence type="ECO:0000259" key="7">
    <source>
        <dbReference type="PROSITE" id="PS51900"/>
    </source>
</evidence>
<dbReference type="OrthoDB" id="9801717at2"/>
<dbReference type="PATRIC" id="fig|399804.5.peg.2700"/>
<dbReference type="PROSITE" id="PS51898">
    <property type="entry name" value="TYR_RECOMBINASE"/>
    <property type="match status" value="1"/>
</dbReference>
<dbReference type="Gene3D" id="1.10.443.10">
    <property type="entry name" value="Intergrase catalytic core"/>
    <property type="match status" value="1"/>
</dbReference>
<protein>
    <submittedName>
        <fullName evidence="8">Integrase family protein</fullName>
    </submittedName>
</protein>
<evidence type="ECO:0000256" key="3">
    <source>
        <dbReference type="ARBA" id="ARBA00023125"/>
    </source>
</evidence>
<dbReference type="EMBL" id="CP002457">
    <property type="protein sequence ID" value="ADV55030.1"/>
    <property type="molecule type" value="Genomic_DNA"/>
</dbReference>
<dbReference type="GO" id="GO:0015074">
    <property type="term" value="P:DNA integration"/>
    <property type="evidence" value="ECO:0007669"/>
    <property type="project" value="UniProtKB-KW"/>
</dbReference>
<dbReference type="InterPro" id="IPR013762">
    <property type="entry name" value="Integrase-like_cat_sf"/>
</dbReference>
<dbReference type="InterPro" id="IPR002104">
    <property type="entry name" value="Integrase_catalytic"/>
</dbReference>
<dbReference type="SUPFAM" id="SSF56349">
    <property type="entry name" value="DNA breaking-rejoining enzymes"/>
    <property type="match status" value="1"/>
</dbReference>
<dbReference type="KEGG" id="shp:Sput200_2599"/>
<reference evidence="8 9" key="1">
    <citation type="submission" date="2011-01" db="EMBL/GenBank/DDBJ databases">
        <title>Complete sequence of Shewanella putrefaciens 200.</title>
        <authorList>
            <consortium name="US DOE Joint Genome Institute"/>
            <person name="Lucas S."/>
            <person name="Copeland A."/>
            <person name="Lapidus A."/>
            <person name="Cheng J.-F."/>
            <person name="Bruce D."/>
            <person name="Goodwin L."/>
            <person name="Pitluck S."/>
            <person name="Munk A.C."/>
            <person name="Detter J.C."/>
            <person name="Han C."/>
            <person name="Tapia R."/>
            <person name="Land M."/>
            <person name="Hauser L."/>
            <person name="Chang Y.-J."/>
            <person name="Jeffries C."/>
            <person name="Kyrpides N."/>
            <person name="Ivanova N."/>
            <person name="Mikhailova N."/>
            <person name="Kolker E."/>
            <person name="Lawrence C."/>
            <person name="McCue L.A."/>
            <person name="DiChristina T."/>
            <person name="Nealson K."/>
            <person name="Fredrickson J.K."/>
            <person name="Woyke T."/>
        </authorList>
    </citation>
    <scope>NUCLEOTIDE SEQUENCE [LARGE SCALE GENOMIC DNA]</scope>
    <source>
        <strain evidence="8 9">200</strain>
    </source>
</reference>
<dbReference type="GO" id="GO:0006310">
    <property type="term" value="P:DNA recombination"/>
    <property type="evidence" value="ECO:0007669"/>
    <property type="project" value="UniProtKB-KW"/>
</dbReference>
<dbReference type="PANTHER" id="PTHR30349:SF41">
    <property type="entry name" value="INTEGRASE_RECOMBINASE PROTEIN MJ0367-RELATED"/>
    <property type="match status" value="1"/>
</dbReference>
<keyword evidence="3 5" id="KW-0238">DNA-binding</keyword>
<comment type="similarity">
    <text evidence="1">Belongs to the 'phage' integrase family.</text>
</comment>
<evidence type="ECO:0000313" key="9">
    <source>
        <dbReference type="Proteomes" id="UP000008209"/>
    </source>
</evidence>
<dbReference type="PANTHER" id="PTHR30349">
    <property type="entry name" value="PHAGE INTEGRASE-RELATED"/>
    <property type="match status" value="1"/>
</dbReference>
<dbReference type="InterPro" id="IPR011010">
    <property type="entry name" value="DNA_brk_join_enz"/>
</dbReference>
<evidence type="ECO:0000256" key="2">
    <source>
        <dbReference type="ARBA" id="ARBA00022908"/>
    </source>
</evidence>
<sequence length="324" mass="36923">MEKPCTKRIWRCVHYYLALCQAKGQAPDTLRGKRSGLKKFYLWCLPQQVYTIEQITLDLLDNYMEYLNHYRKLLDHQPLGQQQKRNLVTYIKTFVQCMYSKGLLSANTLAGIELPHSGRALPKALFSVTEIEKILAQSLLFGVHGLRDRAILEVFFATGIRRSELMMLDIDDIDFTAKLLRVNHGKGQKERIVPMSERACEWLVFYLSKLRPMISFIGSGGALFLANNGTRLRANQLSEMAGRYVRLSGIKRTGACHLFRHATATTMLDNGAELRHVQEMLGHASILTTQIYTHVSRAKLTEVYGSTHPSALSEQRLFGERKSD</sequence>
<keyword evidence="4" id="KW-0233">DNA recombination</keyword>
<proteinExistence type="inferred from homology"/>
<evidence type="ECO:0000256" key="1">
    <source>
        <dbReference type="ARBA" id="ARBA00008857"/>
    </source>
</evidence>
<dbReference type="Proteomes" id="UP000008209">
    <property type="component" value="Chromosome"/>
</dbReference>
<dbReference type="InterPro" id="IPR044068">
    <property type="entry name" value="CB"/>
</dbReference>
<organism evidence="8 9">
    <name type="scientific">Shewanella putrefaciens (strain 200)</name>
    <dbReference type="NCBI Taxonomy" id="399804"/>
    <lineage>
        <taxon>Bacteria</taxon>
        <taxon>Pseudomonadati</taxon>
        <taxon>Pseudomonadota</taxon>
        <taxon>Gammaproteobacteria</taxon>
        <taxon>Alteromonadales</taxon>
        <taxon>Shewanellaceae</taxon>
        <taxon>Shewanella</taxon>
    </lineage>
</organism>
<name>E6XS75_SHEP2</name>
<keyword evidence="2" id="KW-0229">DNA integration</keyword>